<keyword evidence="2 3" id="KW-0040">ANK repeat</keyword>
<protein>
    <submittedName>
        <fullName evidence="5">Uncharacterized protein</fullName>
    </submittedName>
</protein>
<dbReference type="Gene3D" id="1.25.40.20">
    <property type="entry name" value="Ankyrin repeat-containing domain"/>
    <property type="match status" value="2"/>
</dbReference>
<proteinExistence type="predicted"/>
<gene>
    <name evidence="5" type="ORF">OEZ85_003446</name>
</gene>
<feature type="repeat" description="ANK" evidence="3">
    <location>
        <begin position="92"/>
        <end position="124"/>
    </location>
</feature>
<dbReference type="PANTHER" id="PTHR24198">
    <property type="entry name" value="ANKYRIN REPEAT AND PROTEIN KINASE DOMAIN-CONTAINING PROTEIN"/>
    <property type="match status" value="1"/>
</dbReference>
<dbReference type="Proteomes" id="UP001244341">
    <property type="component" value="Chromosome 10b"/>
</dbReference>
<dbReference type="Pfam" id="PF00023">
    <property type="entry name" value="Ank"/>
    <property type="match status" value="1"/>
</dbReference>
<dbReference type="Pfam" id="PF12796">
    <property type="entry name" value="Ank_2"/>
    <property type="match status" value="1"/>
</dbReference>
<evidence type="ECO:0000313" key="5">
    <source>
        <dbReference type="EMBL" id="WIA18761.1"/>
    </source>
</evidence>
<evidence type="ECO:0000256" key="1">
    <source>
        <dbReference type="ARBA" id="ARBA00022737"/>
    </source>
</evidence>
<keyword evidence="6" id="KW-1185">Reference proteome</keyword>
<organism evidence="5 6">
    <name type="scientific">Tetradesmus obliquus</name>
    <name type="common">Green alga</name>
    <name type="synonym">Acutodesmus obliquus</name>
    <dbReference type="NCBI Taxonomy" id="3088"/>
    <lineage>
        <taxon>Eukaryota</taxon>
        <taxon>Viridiplantae</taxon>
        <taxon>Chlorophyta</taxon>
        <taxon>core chlorophytes</taxon>
        <taxon>Chlorophyceae</taxon>
        <taxon>CS clade</taxon>
        <taxon>Sphaeropleales</taxon>
        <taxon>Scenedesmaceae</taxon>
        <taxon>Tetradesmus</taxon>
    </lineage>
</organism>
<dbReference type="PROSITE" id="PS50088">
    <property type="entry name" value="ANK_REPEAT"/>
    <property type="match status" value="2"/>
</dbReference>
<evidence type="ECO:0000256" key="3">
    <source>
        <dbReference type="PROSITE-ProRule" id="PRU00023"/>
    </source>
</evidence>
<dbReference type="InterPro" id="IPR036770">
    <property type="entry name" value="Ankyrin_rpt-contain_sf"/>
</dbReference>
<feature type="region of interest" description="Disordered" evidence="4">
    <location>
        <begin position="366"/>
        <end position="392"/>
    </location>
</feature>
<dbReference type="PROSITE" id="PS50297">
    <property type="entry name" value="ANK_REP_REGION"/>
    <property type="match status" value="2"/>
</dbReference>
<sequence length="392" mass="42665">MGNVLHTLRLVRAARRINDTWNDDVSSVLQLVEQRPALLGAKSGALGGTLWHWAAETGNALLLEGLIRLTKRTFGAAAQQELCQLLNQGYHLDTTPLMLACQHGQGEAVRILLQHGANAWLSDRRGSNTCLHIAAYAGHASVIKVVLHTPATYPLLLETGVANAPGVDQQQQQQQQQQQLVPAVQQEQGGTSLLDKGNMYGLTALHVAVCMGRAEAAGVLLEAGASLLSSSKYPVHVGRVYLPHRTTPLHAAVQARDLQRVTALLTVHEQREQPAPRQVQVLTSKRQYEDYVEWGESRAWAKGAAAAHTYNAFTQQLAYTYASNKAPGQARPPMRVKNIGLQHLSGWEVDWACLHKELERANFMSAGADDDDDDDVLDMGGMDTAGTEDSGF</sequence>
<dbReference type="SMART" id="SM00248">
    <property type="entry name" value="ANK"/>
    <property type="match status" value="5"/>
</dbReference>
<dbReference type="PANTHER" id="PTHR24198:SF165">
    <property type="entry name" value="ANKYRIN REPEAT-CONTAINING PROTEIN-RELATED"/>
    <property type="match status" value="1"/>
</dbReference>
<feature type="repeat" description="ANK" evidence="3">
    <location>
        <begin position="200"/>
        <end position="232"/>
    </location>
</feature>
<feature type="compositionally biased region" description="Acidic residues" evidence="4">
    <location>
        <begin position="368"/>
        <end position="377"/>
    </location>
</feature>
<evidence type="ECO:0000256" key="2">
    <source>
        <dbReference type="ARBA" id="ARBA00023043"/>
    </source>
</evidence>
<dbReference type="InterPro" id="IPR002110">
    <property type="entry name" value="Ankyrin_rpt"/>
</dbReference>
<reference evidence="5 6" key="1">
    <citation type="submission" date="2023-05" db="EMBL/GenBank/DDBJ databases">
        <title>A 100% complete, gapless, phased diploid assembly of the Scenedesmus obliquus UTEX 3031 genome.</title>
        <authorList>
            <person name="Biondi T.C."/>
            <person name="Hanschen E.R."/>
            <person name="Kwon T."/>
            <person name="Eng W."/>
            <person name="Kruse C.P.S."/>
            <person name="Koehler S.I."/>
            <person name="Kunde Y."/>
            <person name="Gleasner C.D."/>
            <person name="You Mak K.T."/>
            <person name="Polle J."/>
            <person name="Hovde B.T."/>
            <person name="Starkenburg S.R."/>
        </authorList>
    </citation>
    <scope>NUCLEOTIDE SEQUENCE [LARGE SCALE GENOMIC DNA]</scope>
    <source>
        <strain evidence="5 6">DOE0152z</strain>
    </source>
</reference>
<dbReference type="EMBL" id="CP126217">
    <property type="protein sequence ID" value="WIA18761.1"/>
    <property type="molecule type" value="Genomic_DNA"/>
</dbReference>
<dbReference type="SUPFAM" id="SSF48403">
    <property type="entry name" value="Ankyrin repeat"/>
    <property type="match status" value="1"/>
</dbReference>
<evidence type="ECO:0000256" key="4">
    <source>
        <dbReference type="SAM" id="MobiDB-lite"/>
    </source>
</evidence>
<accession>A0ABY8UBB7</accession>
<evidence type="ECO:0000313" key="6">
    <source>
        <dbReference type="Proteomes" id="UP001244341"/>
    </source>
</evidence>
<keyword evidence="1" id="KW-0677">Repeat</keyword>
<name>A0ABY8UBB7_TETOB</name>